<dbReference type="InterPro" id="IPR002528">
    <property type="entry name" value="MATE_fam"/>
</dbReference>
<sequence>MKKQSKRSSKSDPLLEDTWNKNTTTYQSIAECGYESDGRSVSSADLTSTRFRLLTATSSDEQLDDDGTTTTSDEVRFILKNSLPITLTFFMEYSMTIISLFIIGHLRCASELASASLAVMTYNITGLSVIEGLASSLDTFCSQAYGAQKYSKVGLYFLRCSAMIIVASVFLIGPWWYSSIWLGYLIPEKNLLGHVQQYLRIMTAGIPGIVLFETGKRYLQAQGHFKPSTYVLVIVVPVNILLVTLFTKWFGFVGAPVGIVISQWLMALLLLTYALYFIPQTSQCWYPFTDSWFHFKRVFSNWRPMCRLAFPGLMMIEAEYLSFEVLTIMSTYFGVKAIAAQTVIANIGSLVYQIPFAMGCVVSTRIANHIGMSLPRNAKTAVKATYYVSCLVGVGNLLLIALFNKPLARMFTKDEEVIELAHSVSYILALNQLYDAFTTFGTAILRGQGRQRLGGVWNIIAYYFFAIPLSGWLAFGPLHMELIGLWLGCGAGILLLSVVFSWYIYSSSWDNIVRDFLQREAEDLEIDIESMASASTSASVFSQSENEI</sequence>
<dbReference type="InterPro" id="IPR045069">
    <property type="entry name" value="MATE_euk"/>
</dbReference>
<feature type="transmembrane region" description="Helical" evidence="6">
    <location>
        <begin position="155"/>
        <end position="177"/>
    </location>
</feature>
<evidence type="ECO:0000313" key="8">
    <source>
        <dbReference type="Proteomes" id="UP000243052"/>
    </source>
</evidence>
<dbReference type="EMBL" id="CP014242">
    <property type="protein sequence ID" value="AMD19215.1"/>
    <property type="molecule type" value="Genomic_DNA"/>
</dbReference>
<dbReference type="Pfam" id="PF01554">
    <property type="entry name" value="MatE"/>
    <property type="match status" value="2"/>
</dbReference>
<dbReference type="GO" id="GO:0016020">
    <property type="term" value="C:membrane"/>
    <property type="evidence" value="ECO:0007669"/>
    <property type="project" value="UniProtKB-SubCell"/>
</dbReference>
<dbReference type="OrthoDB" id="2126698at2759"/>
<dbReference type="GeneID" id="28721475"/>
<protein>
    <submittedName>
        <fullName evidence="7">HBR314Cp</fullName>
    </submittedName>
</protein>
<comment type="subcellular location">
    <subcellularLocation>
        <location evidence="1">Membrane</location>
        <topology evidence="1">Multi-pass membrane protein</topology>
    </subcellularLocation>
</comment>
<evidence type="ECO:0000256" key="1">
    <source>
        <dbReference type="ARBA" id="ARBA00004141"/>
    </source>
</evidence>
<gene>
    <name evidence="7" type="ORF">AW171_hschr21031</name>
</gene>
<feature type="transmembrane region" description="Helical" evidence="6">
    <location>
        <begin position="227"/>
        <end position="246"/>
    </location>
</feature>
<dbReference type="Proteomes" id="UP000243052">
    <property type="component" value="Chromosome ii"/>
</dbReference>
<name>A0A120K1B8_9SACH</name>
<feature type="transmembrane region" description="Helical" evidence="6">
    <location>
        <begin position="112"/>
        <end position="134"/>
    </location>
</feature>
<dbReference type="CDD" id="cd13132">
    <property type="entry name" value="MATE_eukaryotic"/>
    <property type="match status" value="1"/>
</dbReference>
<dbReference type="AlphaFoldDB" id="A0A120K1B8"/>
<feature type="transmembrane region" description="Helical" evidence="6">
    <location>
        <begin position="85"/>
        <end position="106"/>
    </location>
</feature>
<organism evidence="7 8">
    <name type="scientific">Eremothecium sinecaudum</name>
    <dbReference type="NCBI Taxonomy" id="45286"/>
    <lineage>
        <taxon>Eukaryota</taxon>
        <taxon>Fungi</taxon>
        <taxon>Dikarya</taxon>
        <taxon>Ascomycota</taxon>
        <taxon>Saccharomycotina</taxon>
        <taxon>Saccharomycetes</taxon>
        <taxon>Saccharomycetales</taxon>
        <taxon>Saccharomycetaceae</taxon>
        <taxon>Eremothecium</taxon>
    </lineage>
</organism>
<feature type="transmembrane region" description="Helical" evidence="6">
    <location>
        <begin position="343"/>
        <end position="363"/>
    </location>
</feature>
<feature type="transmembrane region" description="Helical" evidence="6">
    <location>
        <begin position="482"/>
        <end position="505"/>
    </location>
</feature>
<reference evidence="7 8" key="1">
    <citation type="submission" date="2016-01" db="EMBL/GenBank/DDBJ databases">
        <title>Genome sequence of the yeast Holleya sinecauda.</title>
        <authorList>
            <person name="Dietrich F.S."/>
        </authorList>
    </citation>
    <scope>NUCLEOTIDE SEQUENCE [LARGE SCALE GENOMIC DNA]</scope>
    <source>
        <strain evidence="7 8">ATCC 58844</strain>
    </source>
</reference>
<accession>A0A120K1B8</accession>
<feature type="transmembrane region" description="Helical" evidence="6">
    <location>
        <begin position="456"/>
        <end position="476"/>
    </location>
</feature>
<evidence type="ECO:0000256" key="2">
    <source>
        <dbReference type="ARBA" id="ARBA00010199"/>
    </source>
</evidence>
<evidence type="ECO:0000256" key="3">
    <source>
        <dbReference type="ARBA" id="ARBA00022692"/>
    </source>
</evidence>
<dbReference type="GO" id="GO:1990961">
    <property type="term" value="P:xenobiotic detoxification by transmembrane export across the plasma membrane"/>
    <property type="evidence" value="ECO:0007669"/>
    <property type="project" value="InterPro"/>
</dbReference>
<feature type="transmembrane region" description="Helical" evidence="6">
    <location>
        <begin position="252"/>
        <end position="278"/>
    </location>
</feature>
<keyword evidence="4 6" id="KW-1133">Transmembrane helix</keyword>
<dbReference type="GO" id="GO:0042910">
    <property type="term" value="F:xenobiotic transmembrane transporter activity"/>
    <property type="evidence" value="ECO:0007669"/>
    <property type="project" value="InterPro"/>
</dbReference>
<dbReference type="GO" id="GO:0015297">
    <property type="term" value="F:antiporter activity"/>
    <property type="evidence" value="ECO:0007669"/>
    <property type="project" value="InterPro"/>
</dbReference>
<dbReference type="STRING" id="45286.A0A120K1B8"/>
<feature type="transmembrane region" description="Helical" evidence="6">
    <location>
        <begin position="197"/>
        <end position="215"/>
    </location>
</feature>
<proteinExistence type="inferred from homology"/>
<evidence type="ECO:0000256" key="6">
    <source>
        <dbReference type="SAM" id="Phobius"/>
    </source>
</evidence>
<keyword evidence="5 6" id="KW-0472">Membrane</keyword>
<evidence type="ECO:0000313" key="7">
    <source>
        <dbReference type="EMBL" id="AMD19215.1"/>
    </source>
</evidence>
<keyword evidence="3 6" id="KW-0812">Transmembrane</keyword>
<dbReference type="NCBIfam" id="TIGR00797">
    <property type="entry name" value="matE"/>
    <property type="match status" value="1"/>
</dbReference>
<feature type="transmembrane region" description="Helical" evidence="6">
    <location>
        <begin position="384"/>
        <end position="403"/>
    </location>
</feature>
<dbReference type="RefSeq" id="XP_017986211.1">
    <property type="nucleotide sequence ID" value="XM_018130722.1"/>
</dbReference>
<keyword evidence="8" id="KW-1185">Reference proteome</keyword>
<comment type="similarity">
    <text evidence="2">Belongs to the multi antimicrobial extrusion (MATE) (TC 2.A.66.1) family.</text>
</comment>
<evidence type="ECO:0000256" key="5">
    <source>
        <dbReference type="ARBA" id="ARBA00023136"/>
    </source>
</evidence>
<evidence type="ECO:0000256" key="4">
    <source>
        <dbReference type="ARBA" id="ARBA00022989"/>
    </source>
</evidence>
<dbReference type="PANTHER" id="PTHR11206">
    <property type="entry name" value="MULTIDRUG RESISTANCE PROTEIN"/>
    <property type="match status" value="1"/>
</dbReference>